<dbReference type="InterPro" id="IPR032007">
    <property type="entry name" value="DUF4791"/>
</dbReference>
<gene>
    <name evidence="2" type="ORF">DMAD_13405</name>
</gene>
<proteinExistence type="predicted"/>
<dbReference type="AlphaFoldDB" id="A0AAU9FKI6"/>
<feature type="transmembrane region" description="Helical" evidence="1">
    <location>
        <begin position="136"/>
        <end position="156"/>
    </location>
</feature>
<feature type="transmembrane region" description="Helical" evidence="1">
    <location>
        <begin position="36"/>
        <end position="57"/>
    </location>
</feature>
<dbReference type="Proteomes" id="UP001500889">
    <property type="component" value="Chromosome U"/>
</dbReference>
<dbReference type="Pfam" id="PF16039">
    <property type="entry name" value="DUF4791"/>
    <property type="match status" value="1"/>
</dbReference>
<accession>A0AAU9FKI6</accession>
<keyword evidence="1" id="KW-0472">Membrane</keyword>
<feature type="transmembrane region" description="Helical" evidence="1">
    <location>
        <begin position="12"/>
        <end position="30"/>
    </location>
</feature>
<keyword evidence="1" id="KW-1133">Transmembrane helix</keyword>
<reference evidence="2 3" key="1">
    <citation type="submission" date="2024-02" db="EMBL/GenBank/DDBJ databases">
        <title>A chromosome-level genome assembly of Drosophila madeirensis, a fruit fly species endemic to Madeira island.</title>
        <authorList>
            <person name="Tomihara K."/>
            <person name="Llopart A."/>
            <person name="Yamamoto D."/>
        </authorList>
    </citation>
    <scope>NUCLEOTIDE SEQUENCE [LARGE SCALE GENOMIC DNA]</scope>
    <source>
        <strain evidence="2 3">RF1</strain>
    </source>
</reference>
<name>A0AAU9FKI6_DROMD</name>
<keyword evidence="3" id="KW-1185">Reference proteome</keyword>
<evidence type="ECO:0000313" key="3">
    <source>
        <dbReference type="Proteomes" id="UP001500889"/>
    </source>
</evidence>
<organism evidence="2 3">
    <name type="scientific">Drosophila madeirensis</name>
    <name type="common">Fruit fly</name>
    <dbReference type="NCBI Taxonomy" id="30013"/>
    <lineage>
        <taxon>Eukaryota</taxon>
        <taxon>Metazoa</taxon>
        <taxon>Ecdysozoa</taxon>
        <taxon>Arthropoda</taxon>
        <taxon>Hexapoda</taxon>
        <taxon>Insecta</taxon>
        <taxon>Pterygota</taxon>
        <taxon>Neoptera</taxon>
        <taxon>Endopterygota</taxon>
        <taxon>Diptera</taxon>
        <taxon>Brachycera</taxon>
        <taxon>Muscomorpha</taxon>
        <taxon>Ephydroidea</taxon>
        <taxon>Drosophilidae</taxon>
        <taxon>Drosophila</taxon>
        <taxon>Sophophora</taxon>
    </lineage>
</organism>
<protein>
    <submittedName>
        <fullName evidence="2">Uncharacterized protein</fullName>
    </submittedName>
</protein>
<feature type="transmembrane region" description="Helical" evidence="1">
    <location>
        <begin position="93"/>
        <end position="112"/>
    </location>
</feature>
<dbReference type="EMBL" id="AP029264">
    <property type="protein sequence ID" value="BFF96150.1"/>
    <property type="molecule type" value="Genomic_DNA"/>
</dbReference>
<evidence type="ECO:0000256" key="1">
    <source>
        <dbReference type="SAM" id="Phobius"/>
    </source>
</evidence>
<sequence>MGEPISGRFARCLYNSFLLCTALGAVQQLQPEEHPFAYAACAVGVVVSGLGLLRVIFASGKPNECRRLRDVCHGLLELAPLPLVNMDLYMQSTGMLSAVTLGHACFVLPLSFDLCCSLFKGRQDCDTADSLRSLTILGNIVSLGFLGIMEGNFFYIRMMLVMFAVRYGGVLMDSMQEEVGEDLQLCGTALLFHLLGKALEAK</sequence>
<evidence type="ECO:0000313" key="2">
    <source>
        <dbReference type="EMBL" id="BFF96150.1"/>
    </source>
</evidence>
<keyword evidence="1" id="KW-0812">Transmembrane</keyword>